<dbReference type="SMART" id="SM00695">
    <property type="entry name" value="DUSP"/>
    <property type="match status" value="1"/>
</dbReference>
<dbReference type="OrthoDB" id="265776at2759"/>
<dbReference type="Gene3D" id="3.30.2230.10">
    <property type="entry name" value="DUSP-like"/>
    <property type="match status" value="1"/>
</dbReference>
<dbReference type="GO" id="GO:0004843">
    <property type="term" value="F:cysteine-type deubiquitinase activity"/>
    <property type="evidence" value="ECO:0007669"/>
    <property type="project" value="InterPro"/>
</dbReference>
<dbReference type="InParanoid" id="A0A078AHM8"/>
<feature type="compositionally biased region" description="Basic and acidic residues" evidence="1">
    <location>
        <begin position="253"/>
        <end position="263"/>
    </location>
</feature>
<dbReference type="EMBL" id="CCKQ01010249">
    <property type="protein sequence ID" value="CDW81754.1"/>
    <property type="molecule type" value="Genomic_DNA"/>
</dbReference>
<evidence type="ECO:0000256" key="1">
    <source>
        <dbReference type="SAM" id="MobiDB-lite"/>
    </source>
</evidence>
<dbReference type="InterPro" id="IPR006615">
    <property type="entry name" value="Pept_C19_DUSP"/>
</dbReference>
<evidence type="ECO:0000259" key="2">
    <source>
        <dbReference type="PROSITE" id="PS51283"/>
    </source>
</evidence>
<evidence type="ECO:0000313" key="4">
    <source>
        <dbReference type="Proteomes" id="UP000039865"/>
    </source>
</evidence>
<sequence>MQNICIQSKYTTLDKQDQQIQGSQLFGKTQNFMQKKSPNKNNANSQINQQSITVLNQVNHSSNKSLTSLQNLTNNMNQQSPYGGSFNLEGSLFENIQLKQVELDSKFKSYEVDQLSFNSIQKERLDNLEQILSNCFKILFERQNQIDSKIQNIEMRLFKSLKSEYREFLNTNQRGTTQLLQGDNGLTFPRDRSLSENENLLQIFKSDKKLLSNIQSNYMSKVNINLNNFNTNSCTQSSRMSGVHTKKNTQVSNRDKPFSEYKGEYQAPPKLTKNQSFTEKRGILRKDRSQNDENFNPLLKQHSGVPLVQAPIDSKNLTTMIESSRNFKLTMKKDSNANKQTTTNSTSKSIVPEKKINLTRENRNSNSTQELRILQQQAEENILTTKDECFKTIEGSLNSTQQVLKNGKQTERQKKNKKLIDNYQKNVPTKVNNLKTLNLQRPSTSNEKRMNNTHQILNLPQNSLIAKTVNKQTMIEVSKGNNYFQSNNSQSKLSLSSQSGESMRRNSLDLCKSMLKPAEDSSSSPKFINHINKSDNKTELKLRLSENGEEMLEPKQMIGNKFRIDNELHQQQNQVTLEFFQEQPRFERTRNVEHKFFDTIISKEDQSDFDEKKVEFVNKQTEDKDQDEFQSEVLNKLSANSVYQSKNMGLSRFISNNKSQIDFKNHYNKVEFRNLTELILLKGNKCQCIQSCKDENIYLNQDQCGEYCKRLGPQQERDIIKQLIIKENESFIVQDYGQLGSPSLGNINHSNHKILAPSSRSRSPAQNIEDLNYKTQQQNRRDEKKYLINAKWWRSWCDYVNFEATTPKKQKENLEMLNEKYKENGEKRQIILNLKNVKNQVIQKTSQLPGSNYPKPSKIMNVEILKDGKQCEIKDDLVEHFDFIAVSCEVWKHLYSWYSADWTIMRFMKRDKTNKRAYFLDLYPEKNAISKYMIEHESEQFESESEFSQYLANDEKALQLRDLT</sequence>
<feature type="region of interest" description="Disordered" evidence="1">
    <location>
        <begin position="237"/>
        <end position="265"/>
    </location>
</feature>
<dbReference type="InterPro" id="IPR035927">
    <property type="entry name" value="DUSP-like_sf"/>
</dbReference>
<proteinExistence type="predicted"/>
<organism evidence="3 4">
    <name type="scientific">Stylonychia lemnae</name>
    <name type="common">Ciliate</name>
    <dbReference type="NCBI Taxonomy" id="5949"/>
    <lineage>
        <taxon>Eukaryota</taxon>
        <taxon>Sar</taxon>
        <taxon>Alveolata</taxon>
        <taxon>Ciliophora</taxon>
        <taxon>Intramacronucleata</taxon>
        <taxon>Spirotrichea</taxon>
        <taxon>Stichotrichia</taxon>
        <taxon>Sporadotrichida</taxon>
        <taxon>Oxytrichidae</taxon>
        <taxon>Stylonychinae</taxon>
        <taxon>Stylonychia</taxon>
    </lineage>
</organism>
<keyword evidence="4" id="KW-1185">Reference proteome</keyword>
<dbReference type="Pfam" id="PF06337">
    <property type="entry name" value="DUSP"/>
    <property type="match status" value="1"/>
</dbReference>
<dbReference type="PROSITE" id="PS51283">
    <property type="entry name" value="DUSP"/>
    <property type="match status" value="1"/>
</dbReference>
<name>A0A078AHM8_STYLE</name>
<evidence type="ECO:0000313" key="3">
    <source>
        <dbReference type="EMBL" id="CDW81754.1"/>
    </source>
</evidence>
<protein>
    <submittedName>
        <fullName evidence="3">Ubiquitin carboxyl-terminal hydrolase</fullName>
    </submittedName>
</protein>
<reference evidence="3 4" key="1">
    <citation type="submission" date="2014-06" db="EMBL/GenBank/DDBJ databases">
        <authorList>
            <person name="Swart Estienne"/>
        </authorList>
    </citation>
    <scope>NUCLEOTIDE SEQUENCE [LARGE SCALE GENOMIC DNA]</scope>
    <source>
        <strain evidence="3 4">130c</strain>
    </source>
</reference>
<gene>
    <name evidence="3" type="primary">Contig10693.g11443</name>
    <name evidence="3" type="ORF">STYLEM_10778</name>
</gene>
<dbReference type="SUPFAM" id="SSF143791">
    <property type="entry name" value="DUSP-like"/>
    <property type="match status" value="1"/>
</dbReference>
<dbReference type="AlphaFoldDB" id="A0A078AHM8"/>
<accession>A0A078AHM8</accession>
<keyword evidence="3" id="KW-0378">Hydrolase</keyword>
<feature type="domain" description="DUSP" evidence="2">
    <location>
        <begin position="759"/>
        <end position="909"/>
    </location>
</feature>
<dbReference type="Proteomes" id="UP000039865">
    <property type="component" value="Unassembled WGS sequence"/>
</dbReference>